<accession>A0A170PF52</accession>
<proteinExistence type="predicted"/>
<dbReference type="RefSeq" id="WP_095042528.1">
    <property type="nucleotide sequence ID" value="NZ_LN890655.1"/>
</dbReference>
<evidence type="ECO:0000313" key="2">
    <source>
        <dbReference type="Proteomes" id="UP000215027"/>
    </source>
</evidence>
<dbReference type="Pfam" id="PF04237">
    <property type="entry name" value="YjbR"/>
    <property type="match status" value="1"/>
</dbReference>
<organism evidence="1 2">
    <name type="scientific">Candidatus Promineifilum breve</name>
    <dbReference type="NCBI Taxonomy" id="1806508"/>
    <lineage>
        <taxon>Bacteria</taxon>
        <taxon>Bacillati</taxon>
        <taxon>Chloroflexota</taxon>
        <taxon>Ardenticatenia</taxon>
        <taxon>Candidatus Promineifilales</taxon>
        <taxon>Candidatus Promineifilaceae</taxon>
        <taxon>Candidatus Promineifilum</taxon>
    </lineage>
</organism>
<reference evidence="1" key="1">
    <citation type="submission" date="2016-01" db="EMBL/GenBank/DDBJ databases">
        <authorList>
            <person name="Mcilroy J.S."/>
            <person name="Karst M S."/>
            <person name="Albertsen M."/>
        </authorList>
    </citation>
    <scope>NUCLEOTIDE SEQUENCE</scope>
    <source>
        <strain evidence="1">Cfx-K</strain>
    </source>
</reference>
<keyword evidence="2" id="KW-1185">Reference proteome</keyword>
<dbReference type="EMBL" id="LN890655">
    <property type="protein sequence ID" value="CUS02973.2"/>
    <property type="molecule type" value="Genomic_DNA"/>
</dbReference>
<dbReference type="Proteomes" id="UP000215027">
    <property type="component" value="Chromosome I"/>
</dbReference>
<dbReference type="InterPro" id="IPR038056">
    <property type="entry name" value="YjbR-like_sf"/>
</dbReference>
<dbReference type="KEGG" id="pbf:CFX0092_A1095"/>
<gene>
    <name evidence="1" type="ORF">CFX0092_A1095</name>
</gene>
<dbReference type="OrthoDB" id="277063at2"/>
<evidence type="ECO:0000313" key="1">
    <source>
        <dbReference type="EMBL" id="CUS02973.2"/>
    </source>
</evidence>
<dbReference type="Gene3D" id="3.90.1150.30">
    <property type="match status" value="1"/>
</dbReference>
<name>A0A170PF52_9CHLR</name>
<dbReference type="InterPro" id="IPR058532">
    <property type="entry name" value="YjbR/MT2646/Rv2570-like"/>
</dbReference>
<dbReference type="SUPFAM" id="SSF142906">
    <property type="entry name" value="YjbR-like"/>
    <property type="match status" value="1"/>
</dbReference>
<evidence type="ECO:0008006" key="3">
    <source>
        <dbReference type="Google" id="ProtNLM"/>
    </source>
</evidence>
<sequence>MSEQQIERVRRLCLALPETSEKLSHGEPTFFVVKKVFVMFANNHHDDGRIAVWLPVPPGAQPALIASSPEAYFRPPYVGHRGWVGIELGRISDDDLNYHIQVAWELIAPKRLLARRDNLP</sequence>
<dbReference type="AlphaFoldDB" id="A0A170PF52"/>
<protein>
    <recommendedName>
        <fullName evidence="3">Phosphoribosylglycinamide formyltransferase</fullName>
    </recommendedName>
</protein>